<organism evidence="1">
    <name type="scientific">Tanacetum cinerariifolium</name>
    <name type="common">Dalmatian daisy</name>
    <name type="synonym">Chrysanthemum cinerariifolium</name>
    <dbReference type="NCBI Taxonomy" id="118510"/>
    <lineage>
        <taxon>Eukaryota</taxon>
        <taxon>Viridiplantae</taxon>
        <taxon>Streptophyta</taxon>
        <taxon>Embryophyta</taxon>
        <taxon>Tracheophyta</taxon>
        <taxon>Spermatophyta</taxon>
        <taxon>Magnoliopsida</taxon>
        <taxon>eudicotyledons</taxon>
        <taxon>Gunneridae</taxon>
        <taxon>Pentapetalae</taxon>
        <taxon>asterids</taxon>
        <taxon>campanulids</taxon>
        <taxon>Asterales</taxon>
        <taxon>Asteraceae</taxon>
        <taxon>Asteroideae</taxon>
        <taxon>Anthemideae</taxon>
        <taxon>Anthemidinae</taxon>
        <taxon>Tanacetum</taxon>
    </lineage>
</organism>
<accession>A0A6L2M7S4</accession>
<evidence type="ECO:0000313" key="1">
    <source>
        <dbReference type="EMBL" id="GEU70008.1"/>
    </source>
</evidence>
<comment type="caution">
    <text evidence="1">The sequence shown here is derived from an EMBL/GenBank/DDBJ whole genome shotgun (WGS) entry which is preliminary data.</text>
</comment>
<dbReference type="AlphaFoldDB" id="A0A6L2M7S4"/>
<name>A0A6L2M7S4_TANCI</name>
<sequence length="96" mass="11031">MYVNEVNVVNEKEPPSSVKVVGQLLKKRFVGKALVEPYTVLPPTTAPSVFVKVDRKRRKRKARMLEEKNTRFCFDDDDVDDVADDEPDFCVISLEE</sequence>
<dbReference type="EMBL" id="BKCJ010006039">
    <property type="protein sequence ID" value="GEU70008.1"/>
    <property type="molecule type" value="Genomic_DNA"/>
</dbReference>
<protein>
    <submittedName>
        <fullName evidence="1">Uncharacterized protein</fullName>
    </submittedName>
</protein>
<gene>
    <name evidence="1" type="ORF">Tci_041986</name>
</gene>
<proteinExistence type="predicted"/>
<reference evidence="1" key="1">
    <citation type="journal article" date="2019" name="Sci. Rep.">
        <title>Draft genome of Tanacetum cinerariifolium, the natural source of mosquito coil.</title>
        <authorList>
            <person name="Yamashiro T."/>
            <person name="Shiraishi A."/>
            <person name="Satake H."/>
            <person name="Nakayama K."/>
        </authorList>
    </citation>
    <scope>NUCLEOTIDE SEQUENCE</scope>
</reference>